<evidence type="ECO:0000259" key="6">
    <source>
        <dbReference type="Pfam" id="PF12325"/>
    </source>
</evidence>
<feature type="region of interest" description="Disordered" evidence="5">
    <location>
        <begin position="482"/>
        <end position="504"/>
    </location>
</feature>
<feature type="coiled-coil region" evidence="4">
    <location>
        <begin position="209"/>
        <end position="236"/>
    </location>
</feature>
<comment type="caution">
    <text evidence="7">The sequence shown here is derived from an EMBL/GenBank/DDBJ whole genome shotgun (WGS) entry which is preliminary data.</text>
</comment>
<dbReference type="InterPro" id="IPR022091">
    <property type="entry name" value="TMF_TATA-bd"/>
</dbReference>
<dbReference type="Pfam" id="PF12325">
    <property type="entry name" value="TMF_TATA_bd"/>
    <property type="match status" value="1"/>
</dbReference>
<keyword evidence="2" id="KW-0333">Golgi apparatus</keyword>
<feature type="compositionally biased region" description="Low complexity" evidence="5">
    <location>
        <begin position="49"/>
        <end position="60"/>
    </location>
</feature>
<feature type="compositionally biased region" description="Basic and acidic residues" evidence="5">
    <location>
        <begin position="345"/>
        <end position="363"/>
    </location>
</feature>
<feature type="compositionally biased region" description="Polar residues" evidence="5">
    <location>
        <begin position="86"/>
        <end position="96"/>
    </location>
</feature>
<feature type="compositionally biased region" description="Basic and acidic residues" evidence="5">
    <location>
        <begin position="97"/>
        <end position="116"/>
    </location>
</feature>
<gene>
    <name evidence="7" type="ORF">PT974_11811</name>
</gene>
<evidence type="ECO:0000256" key="1">
    <source>
        <dbReference type="ARBA" id="ARBA00004555"/>
    </source>
</evidence>
<name>A0ABR0S6T2_9HYPO</name>
<dbReference type="EMBL" id="JAVFKD010000016">
    <property type="protein sequence ID" value="KAK5987679.1"/>
    <property type="molecule type" value="Genomic_DNA"/>
</dbReference>
<evidence type="ECO:0000313" key="8">
    <source>
        <dbReference type="Proteomes" id="UP001338125"/>
    </source>
</evidence>
<feature type="region of interest" description="Disordered" evidence="5">
    <location>
        <begin position="543"/>
        <end position="577"/>
    </location>
</feature>
<protein>
    <recommendedName>
        <fullName evidence="6">TATA element modulatory factor 1 TATA binding domain-containing protein</fullName>
    </recommendedName>
</protein>
<comment type="subcellular location">
    <subcellularLocation>
        <location evidence="1">Golgi apparatus</location>
    </subcellularLocation>
</comment>
<dbReference type="InterPro" id="IPR052602">
    <property type="entry name" value="Growth_transcription_reg"/>
</dbReference>
<evidence type="ECO:0000256" key="2">
    <source>
        <dbReference type="ARBA" id="ARBA00023034"/>
    </source>
</evidence>
<evidence type="ECO:0000256" key="3">
    <source>
        <dbReference type="ARBA" id="ARBA00023054"/>
    </source>
</evidence>
<feature type="region of interest" description="Disordered" evidence="5">
    <location>
        <begin position="345"/>
        <end position="381"/>
    </location>
</feature>
<evidence type="ECO:0000313" key="7">
    <source>
        <dbReference type="EMBL" id="KAK5987679.1"/>
    </source>
</evidence>
<feature type="compositionally biased region" description="Low complexity" evidence="5">
    <location>
        <begin position="70"/>
        <end position="81"/>
    </location>
</feature>
<dbReference type="PANTHER" id="PTHR46515:SF1">
    <property type="entry name" value="TATA ELEMENT MODULATORY FACTOR"/>
    <property type="match status" value="1"/>
</dbReference>
<dbReference type="Proteomes" id="UP001338125">
    <property type="component" value="Unassembled WGS sequence"/>
</dbReference>
<evidence type="ECO:0000256" key="4">
    <source>
        <dbReference type="SAM" id="Coils"/>
    </source>
</evidence>
<keyword evidence="3 4" id="KW-0175">Coiled coil</keyword>
<feature type="domain" description="TATA element modulatory factor 1 TATA binding" evidence="6">
    <location>
        <begin position="706"/>
        <end position="819"/>
    </location>
</feature>
<feature type="region of interest" description="Disordered" evidence="5">
    <location>
        <begin position="238"/>
        <end position="257"/>
    </location>
</feature>
<keyword evidence="8" id="KW-1185">Reference proteome</keyword>
<proteinExistence type="predicted"/>
<reference evidence="7 8" key="1">
    <citation type="submission" date="2024-01" db="EMBL/GenBank/DDBJ databases">
        <title>Complete genome of Cladobotryum mycophilum ATHUM6906.</title>
        <authorList>
            <person name="Christinaki A.C."/>
            <person name="Myridakis A.I."/>
            <person name="Kouvelis V.N."/>
        </authorList>
    </citation>
    <scope>NUCLEOTIDE SEQUENCE [LARGE SCALE GENOMIC DNA]</scope>
    <source>
        <strain evidence="7 8">ATHUM6906</strain>
    </source>
</reference>
<feature type="region of interest" description="Disordered" evidence="5">
    <location>
        <begin position="24"/>
        <end position="199"/>
    </location>
</feature>
<feature type="region of interest" description="Disordered" evidence="5">
    <location>
        <begin position="300"/>
        <end position="333"/>
    </location>
</feature>
<dbReference type="Pfam" id="PF12329">
    <property type="entry name" value="TMF_DNA_bd"/>
    <property type="match status" value="1"/>
</dbReference>
<feature type="coiled-coil region" evidence="4">
    <location>
        <begin position="719"/>
        <end position="767"/>
    </location>
</feature>
<evidence type="ECO:0000256" key="5">
    <source>
        <dbReference type="SAM" id="MobiDB-lite"/>
    </source>
</evidence>
<sequence length="822" mass="90160">MAARWGTFLSQAVAGVESRLDNILAESDENGGTKPLAGSQQAPPAKAPSSTNSRASSSTRTNDRLQARLAKAMANKNAQAAGDNKSIASPRSSTDIASRESTEQPRVDADQNDKTEPSQSAPAPETSFTTAATDGTIPEIVTTFLGSTNDDNAAGDSKEESNPSETPDETTQGESGTEETSKEVQETIQPAIGQEADDLRFDREMEEIKARHQEEVQEYVERIDSLQSKLQYMSKNAADAAKKTASSAPSGSAERKLAEKDERIALLMEEGQKLAGAEQKYRAMIKKLRLQLAENEKQLADVRQDKDKAAADAEALRSRLNGNEEKEKRQQEALKATTALQREIDALKRDRANKDETIRRLEQETNFGRGTRKEKELENKNLSMKAEFESLGEKSRLDSVEWGEKLERAIERGRSVEAELRVELQTMESKLEDMRATAEEAASGSGGEAQVKLFRQIETLQSQYASARENWQGIEASLIAKSAGLEKEKDEAQRRESEMRKRARDAASRCRALEEELQDAQPALSTIQQELEACREQLAALRTSSKATETALEQARAELEKEKRATNGESNAEAERRQWVDDVAGATGKNHSRPDSPLLSVHRTFGSDMVGLPVPVRTRRTPTPGSIADSSAEGILAGRRPPLNLPLRSGTMSTTGSVPLPTPLSTFEHPIESPLPISPPSGTDQENGIADTAPSSPRHLAQDMISVSTVAAGPSVQLVERMSAAIRRLEAEKVTAKEEMTRICAQRDEARGDIASLMKELEEAKVASSRVPKLEKDVEDLDARYQTTLELLGEKSELVDELRADVEDVKAMYRELVERTVK</sequence>
<organism evidence="7 8">
    <name type="scientific">Cladobotryum mycophilum</name>
    <dbReference type="NCBI Taxonomy" id="491253"/>
    <lineage>
        <taxon>Eukaryota</taxon>
        <taxon>Fungi</taxon>
        <taxon>Dikarya</taxon>
        <taxon>Ascomycota</taxon>
        <taxon>Pezizomycotina</taxon>
        <taxon>Sordariomycetes</taxon>
        <taxon>Hypocreomycetidae</taxon>
        <taxon>Hypocreales</taxon>
        <taxon>Hypocreaceae</taxon>
        <taxon>Cladobotryum</taxon>
    </lineage>
</organism>
<dbReference type="InterPro" id="IPR022092">
    <property type="entry name" value="TMF_DNA-bd"/>
</dbReference>
<feature type="compositionally biased region" description="Polar residues" evidence="5">
    <location>
        <begin position="117"/>
        <end position="133"/>
    </location>
</feature>
<feature type="compositionally biased region" description="Low complexity" evidence="5">
    <location>
        <begin position="238"/>
        <end position="252"/>
    </location>
</feature>
<feature type="compositionally biased region" description="Basic and acidic residues" evidence="5">
    <location>
        <begin position="555"/>
        <end position="566"/>
    </location>
</feature>
<accession>A0ABR0S6T2</accession>
<dbReference type="PANTHER" id="PTHR46515">
    <property type="entry name" value="TATA ELEMENT MODULATORY FACTOR TMF1"/>
    <property type="match status" value="1"/>
</dbReference>
<feature type="compositionally biased region" description="Basic and acidic residues" evidence="5">
    <location>
        <begin position="300"/>
        <end position="332"/>
    </location>
</feature>
<feature type="compositionally biased region" description="Basic and acidic residues" evidence="5">
    <location>
        <begin position="484"/>
        <end position="504"/>
    </location>
</feature>